<feature type="chain" id="PRO_5044965983" description="RxLR effector protein" evidence="5">
    <location>
        <begin position="21"/>
        <end position="135"/>
    </location>
</feature>
<sequence>MRFFLVAALAALAFASSCEAAVAEAFNAVHKIEDNANAGFSRSLRSTDMYTEERAITQILETENRAVTNVKYRTWYKARITPKQAKLVLGISENSMTLTKTTRALQRFYLGYYSYYTAMEKKKKRQAELNNPVKM</sequence>
<comment type="caution">
    <text evidence="6">The sequence shown here is derived from an EMBL/GenBank/DDBJ whole genome shotgun (WGS) entry which is preliminary data.</text>
</comment>
<evidence type="ECO:0000256" key="5">
    <source>
        <dbReference type="RuleBase" id="RU367124"/>
    </source>
</evidence>
<dbReference type="PROSITE" id="PS51257">
    <property type="entry name" value="PROKAR_LIPOPROTEIN"/>
    <property type="match status" value="1"/>
</dbReference>
<evidence type="ECO:0000256" key="3">
    <source>
        <dbReference type="ARBA" id="ARBA00022525"/>
    </source>
</evidence>
<evidence type="ECO:0000313" key="7">
    <source>
        <dbReference type="Proteomes" id="UP001632037"/>
    </source>
</evidence>
<proteinExistence type="inferred from homology"/>
<evidence type="ECO:0000256" key="1">
    <source>
        <dbReference type="ARBA" id="ARBA00004613"/>
    </source>
</evidence>
<comment type="similarity">
    <text evidence="2 5">Belongs to the RxLR effector family.</text>
</comment>
<dbReference type="AlphaFoldDB" id="A0ABD3F5L3"/>
<dbReference type="EMBL" id="JBIMZQ010000041">
    <property type="protein sequence ID" value="KAL3660349.1"/>
    <property type="molecule type" value="Genomic_DNA"/>
</dbReference>
<reference evidence="6 7" key="1">
    <citation type="submission" date="2024-09" db="EMBL/GenBank/DDBJ databases">
        <title>Genome sequencing and assembly of Phytophthora oleae, isolate VK10A, causative agent of rot of olive drupes.</title>
        <authorList>
            <person name="Conti Taguali S."/>
            <person name="Riolo M."/>
            <person name="La Spada F."/>
            <person name="Cacciola S.O."/>
            <person name="Dionisio G."/>
        </authorList>
    </citation>
    <scope>NUCLEOTIDE SEQUENCE [LARGE SCALE GENOMIC DNA]</scope>
    <source>
        <strain evidence="6 7">VK10A</strain>
    </source>
</reference>
<dbReference type="Pfam" id="PF16810">
    <property type="entry name" value="RXLR"/>
    <property type="match status" value="1"/>
</dbReference>
<keyword evidence="4 5" id="KW-0732">Signal</keyword>
<evidence type="ECO:0000313" key="6">
    <source>
        <dbReference type="EMBL" id="KAL3660349.1"/>
    </source>
</evidence>
<protein>
    <recommendedName>
        <fullName evidence="5">RxLR effector protein</fullName>
    </recommendedName>
</protein>
<dbReference type="InterPro" id="IPR031825">
    <property type="entry name" value="RXLR"/>
</dbReference>
<gene>
    <name evidence="6" type="ORF">V7S43_014503</name>
</gene>
<keyword evidence="7" id="KW-1185">Reference proteome</keyword>
<comment type="domain">
    <text evidence="5">The RxLR-dEER motif acts to carry the protein into the host cell cytoplasm through binding to cell surface phosphatidylinositol-3-phosphate.</text>
</comment>
<name>A0ABD3F5L3_9STRA</name>
<evidence type="ECO:0000256" key="2">
    <source>
        <dbReference type="ARBA" id="ARBA00010400"/>
    </source>
</evidence>
<dbReference type="Proteomes" id="UP001632037">
    <property type="component" value="Unassembled WGS sequence"/>
</dbReference>
<evidence type="ECO:0000256" key="4">
    <source>
        <dbReference type="ARBA" id="ARBA00022729"/>
    </source>
</evidence>
<comment type="function">
    <text evidence="5">Effector that suppresses plant defense responses during pathogen infection.</text>
</comment>
<feature type="signal peptide" evidence="5">
    <location>
        <begin position="1"/>
        <end position="20"/>
    </location>
</feature>
<keyword evidence="3 5" id="KW-0964">Secreted</keyword>
<accession>A0ABD3F5L3</accession>
<organism evidence="6 7">
    <name type="scientific">Phytophthora oleae</name>
    <dbReference type="NCBI Taxonomy" id="2107226"/>
    <lineage>
        <taxon>Eukaryota</taxon>
        <taxon>Sar</taxon>
        <taxon>Stramenopiles</taxon>
        <taxon>Oomycota</taxon>
        <taxon>Peronosporomycetes</taxon>
        <taxon>Peronosporales</taxon>
        <taxon>Peronosporaceae</taxon>
        <taxon>Phytophthora</taxon>
    </lineage>
</organism>
<comment type="subcellular location">
    <subcellularLocation>
        <location evidence="1 5">Secreted</location>
    </subcellularLocation>
</comment>